<name>A0A0F0CLU5_9BACT</name>
<dbReference type="NCBIfam" id="TIGR00254">
    <property type="entry name" value="GGDEF"/>
    <property type="match status" value="1"/>
</dbReference>
<dbReference type="PANTHER" id="PTHR46663">
    <property type="entry name" value="DIGUANYLATE CYCLASE DGCT-RELATED"/>
    <property type="match status" value="1"/>
</dbReference>
<dbReference type="PROSITE" id="PS50887">
    <property type="entry name" value="GGDEF"/>
    <property type="match status" value="1"/>
</dbReference>
<dbReference type="SUPFAM" id="SSF55073">
    <property type="entry name" value="Nucleotide cyclase"/>
    <property type="match status" value="1"/>
</dbReference>
<dbReference type="InterPro" id="IPR043128">
    <property type="entry name" value="Rev_trsase/Diguanyl_cyclase"/>
</dbReference>
<sequence length="146" mass="16451">MYLDLDNFKNINDNHGHDAGDLVLKKTANRLMRCLRETDTIARLGGDEFALLSRGFGTMEELKGLCCRIIKELGKHIEHKGKTFSIATSIGISLYPDDGSDPTMLLKKADTAMYNAKKSAGSKFIFYDNSMDKNLNERDKLEDDIR</sequence>
<protein>
    <submittedName>
        <fullName evidence="2">Diguanylate cyclase, predicted domain protein</fullName>
    </submittedName>
</protein>
<dbReference type="Proteomes" id="UP000033428">
    <property type="component" value="Unassembled WGS sequence"/>
</dbReference>
<feature type="domain" description="GGDEF" evidence="1">
    <location>
        <begin position="1"/>
        <end position="129"/>
    </location>
</feature>
<organism evidence="2 3">
    <name type="scientific">Candidatus Omnitrophus magneticus</name>
    <dbReference type="NCBI Taxonomy" id="1609969"/>
    <lineage>
        <taxon>Bacteria</taxon>
        <taxon>Pseudomonadati</taxon>
        <taxon>Candidatus Omnitrophota</taxon>
        <taxon>Candidatus Omnitrophus</taxon>
    </lineage>
</organism>
<gene>
    <name evidence="2" type="ORF">OMAG_001930</name>
</gene>
<reference evidence="2 3" key="1">
    <citation type="submission" date="2015-02" db="EMBL/GenBank/DDBJ databases">
        <title>Single-cell genomics of uncultivated deep-branching MTB reveals a conserved set of magnetosome genes.</title>
        <authorList>
            <person name="Kolinko S."/>
            <person name="Richter M."/>
            <person name="Glockner F.O."/>
            <person name="Brachmann A."/>
            <person name="Schuler D."/>
        </authorList>
    </citation>
    <scope>NUCLEOTIDE SEQUENCE [LARGE SCALE GENOMIC DNA]</scope>
    <source>
        <strain evidence="2">SKK-01</strain>
    </source>
</reference>
<dbReference type="PANTHER" id="PTHR46663:SF2">
    <property type="entry name" value="GGDEF DOMAIN-CONTAINING PROTEIN"/>
    <property type="match status" value="1"/>
</dbReference>
<dbReference type="InterPro" id="IPR000160">
    <property type="entry name" value="GGDEF_dom"/>
</dbReference>
<proteinExistence type="predicted"/>
<dbReference type="InterPro" id="IPR052163">
    <property type="entry name" value="DGC-Regulatory_Protein"/>
</dbReference>
<keyword evidence="3" id="KW-1185">Reference proteome</keyword>
<dbReference type="Pfam" id="PF00990">
    <property type="entry name" value="GGDEF"/>
    <property type="match status" value="1"/>
</dbReference>
<evidence type="ECO:0000313" key="2">
    <source>
        <dbReference type="EMBL" id="KJJ84202.1"/>
    </source>
</evidence>
<evidence type="ECO:0000313" key="3">
    <source>
        <dbReference type="Proteomes" id="UP000033428"/>
    </source>
</evidence>
<feature type="non-terminal residue" evidence="2">
    <location>
        <position position="146"/>
    </location>
</feature>
<dbReference type="EMBL" id="JYNY01000386">
    <property type="protein sequence ID" value="KJJ84202.1"/>
    <property type="molecule type" value="Genomic_DNA"/>
</dbReference>
<dbReference type="AlphaFoldDB" id="A0A0F0CLU5"/>
<dbReference type="CDD" id="cd01949">
    <property type="entry name" value="GGDEF"/>
    <property type="match status" value="1"/>
</dbReference>
<comment type="caution">
    <text evidence="2">The sequence shown here is derived from an EMBL/GenBank/DDBJ whole genome shotgun (WGS) entry which is preliminary data.</text>
</comment>
<dbReference type="SMART" id="SM00267">
    <property type="entry name" value="GGDEF"/>
    <property type="match status" value="1"/>
</dbReference>
<accession>A0A0F0CLU5</accession>
<dbReference type="Gene3D" id="3.30.70.270">
    <property type="match status" value="1"/>
</dbReference>
<dbReference type="InterPro" id="IPR029787">
    <property type="entry name" value="Nucleotide_cyclase"/>
</dbReference>
<evidence type="ECO:0000259" key="1">
    <source>
        <dbReference type="PROSITE" id="PS50887"/>
    </source>
</evidence>